<evidence type="ECO:0000313" key="9">
    <source>
        <dbReference type="EMBL" id="CAG8534138.1"/>
    </source>
</evidence>
<dbReference type="Pfam" id="PF14533">
    <property type="entry name" value="USP7_C2"/>
    <property type="match status" value="1"/>
</dbReference>
<protein>
    <recommendedName>
        <fullName evidence="3">ubiquitinyl hydrolase 1</fullName>
        <ecNumber evidence="3">3.4.19.12</ecNumber>
    </recommendedName>
</protein>
<keyword evidence="5" id="KW-0833">Ubl conjugation pathway</keyword>
<evidence type="ECO:0000256" key="6">
    <source>
        <dbReference type="ARBA" id="ARBA00022801"/>
    </source>
</evidence>
<comment type="similarity">
    <text evidence="2">Belongs to the peptidase C19 family.</text>
</comment>
<proteinExistence type="inferred from homology"/>
<dbReference type="AlphaFoldDB" id="A0A9N9AIR6"/>
<reference evidence="9" key="1">
    <citation type="submission" date="2021-06" db="EMBL/GenBank/DDBJ databases">
        <authorList>
            <person name="Kallberg Y."/>
            <person name="Tangrot J."/>
            <person name="Rosling A."/>
        </authorList>
    </citation>
    <scope>NUCLEOTIDE SEQUENCE</scope>
    <source>
        <strain evidence="9">MA453B</strain>
    </source>
</reference>
<name>A0A9N9AIR6_9GLOM</name>
<gene>
    <name evidence="9" type="ORF">DERYTH_LOCUS4488</name>
</gene>
<evidence type="ECO:0000256" key="4">
    <source>
        <dbReference type="ARBA" id="ARBA00022670"/>
    </source>
</evidence>
<keyword evidence="4" id="KW-0645">Protease</keyword>
<keyword evidence="6" id="KW-0378">Hydrolase</keyword>
<dbReference type="EC" id="3.4.19.12" evidence="3"/>
<evidence type="ECO:0000256" key="1">
    <source>
        <dbReference type="ARBA" id="ARBA00000707"/>
    </source>
</evidence>
<keyword evidence="7" id="KW-0788">Thiol protease</keyword>
<dbReference type="OrthoDB" id="289038at2759"/>
<comment type="caution">
    <text evidence="9">The sequence shown here is derived from an EMBL/GenBank/DDBJ whole genome shotgun (WGS) entry which is preliminary data.</text>
</comment>
<dbReference type="Proteomes" id="UP000789405">
    <property type="component" value="Unassembled WGS sequence"/>
</dbReference>
<evidence type="ECO:0000259" key="8">
    <source>
        <dbReference type="Pfam" id="PF14533"/>
    </source>
</evidence>
<accession>A0A9N9AIR6</accession>
<dbReference type="EMBL" id="CAJVPY010001727">
    <property type="protein sequence ID" value="CAG8534138.1"/>
    <property type="molecule type" value="Genomic_DNA"/>
</dbReference>
<evidence type="ECO:0000256" key="2">
    <source>
        <dbReference type="ARBA" id="ARBA00009085"/>
    </source>
</evidence>
<evidence type="ECO:0000256" key="7">
    <source>
        <dbReference type="ARBA" id="ARBA00022807"/>
    </source>
</evidence>
<feature type="domain" description="Ubiquitin carboxyl-terminal hydrolase C-terminal" evidence="8">
    <location>
        <begin position="66"/>
        <end position="243"/>
    </location>
</feature>
<evidence type="ECO:0000256" key="5">
    <source>
        <dbReference type="ARBA" id="ARBA00022786"/>
    </source>
</evidence>
<comment type="catalytic activity">
    <reaction evidence="1">
        <text>Thiol-dependent hydrolysis of ester, thioester, amide, peptide and isopeptide bonds formed by the C-terminal Gly of ubiquitin (a 76-residue protein attached to proteins as an intracellular targeting signal).</text>
        <dbReference type="EC" id="3.4.19.12"/>
    </reaction>
</comment>
<evidence type="ECO:0000256" key="3">
    <source>
        <dbReference type="ARBA" id="ARBA00012759"/>
    </source>
</evidence>
<organism evidence="9 10">
    <name type="scientific">Dentiscutata erythropus</name>
    <dbReference type="NCBI Taxonomy" id="1348616"/>
    <lineage>
        <taxon>Eukaryota</taxon>
        <taxon>Fungi</taxon>
        <taxon>Fungi incertae sedis</taxon>
        <taxon>Mucoromycota</taxon>
        <taxon>Glomeromycotina</taxon>
        <taxon>Glomeromycetes</taxon>
        <taxon>Diversisporales</taxon>
        <taxon>Gigasporaceae</taxon>
        <taxon>Dentiscutata</taxon>
    </lineage>
</organism>
<dbReference type="GO" id="GO:0004843">
    <property type="term" value="F:cysteine-type deubiquitinase activity"/>
    <property type="evidence" value="ECO:0007669"/>
    <property type="project" value="UniProtKB-EC"/>
</dbReference>
<evidence type="ECO:0000313" key="10">
    <source>
        <dbReference type="Proteomes" id="UP000789405"/>
    </source>
</evidence>
<dbReference type="InterPro" id="IPR029346">
    <property type="entry name" value="USP_C"/>
</dbReference>
<dbReference type="Gene3D" id="3.10.20.90">
    <property type="entry name" value="Phosphatidylinositol 3-kinase Catalytic Subunit, Chain A, domain 1"/>
    <property type="match status" value="1"/>
</dbReference>
<dbReference type="GO" id="GO:0006508">
    <property type="term" value="P:proteolysis"/>
    <property type="evidence" value="ECO:0007669"/>
    <property type="project" value="UniProtKB-KW"/>
</dbReference>
<sequence>MTGYVGLKSRGATNYMNVARRVAIFLSTEPLKLRFTMANKTVIKRTTTQTLSEILQTNYPSESILLYYEMLDISIVELETKIFFKVYWLGAAVKEEEVIDIHLPKTAKVNQIFQIIVTKLALKRSSKIRLYGVLHCKIQKEYDINDPIDEIQDNVTLYAEKIPQDEIELGAKDKVIQVYHFTKKPLSTHGVPFKFVIKTGEPFSRIKIRLKSRLGMNEKDFSKVKVAVVQALSFAKPQYIDDGIYPFFNFLL</sequence>
<keyword evidence="10" id="KW-1185">Reference proteome</keyword>